<dbReference type="Proteomes" id="UP001497493">
    <property type="component" value="Chromosome"/>
</dbReference>
<keyword evidence="3" id="KW-1185">Reference proteome</keyword>
<proteinExistence type="predicted"/>
<evidence type="ECO:0000313" key="2">
    <source>
        <dbReference type="EMBL" id="CAL1241468.1"/>
    </source>
</evidence>
<evidence type="ECO:0000256" key="1">
    <source>
        <dbReference type="SAM" id="MobiDB-lite"/>
    </source>
</evidence>
<sequence length="119" mass="13269">MDRHSVRSGPQAQRPARLQPPAAGQDAWEYRELLQALRHSRPETLGLLLAAGAAGLWIRGPLPKAALLLGAVLFWPGNARRLEAWLERRAKGLVRGGLRRIQRLLGDRDRRYPSTGRAP</sequence>
<feature type="compositionally biased region" description="Low complexity" evidence="1">
    <location>
        <begin position="9"/>
        <end position="22"/>
    </location>
</feature>
<organism evidence="2 3">
    <name type="scientific">Candidatus Methylocalor cossyra</name>
    <dbReference type="NCBI Taxonomy" id="3108543"/>
    <lineage>
        <taxon>Bacteria</taxon>
        <taxon>Pseudomonadati</taxon>
        <taxon>Pseudomonadota</taxon>
        <taxon>Gammaproteobacteria</taxon>
        <taxon>Methylococcales</taxon>
        <taxon>Methylococcaceae</taxon>
        <taxon>Candidatus Methylocalor</taxon>
    </lineage>
</organism>
<feature type="region of interest" description="Disordered" evidence="1">
    <location>
        <begin position="1"/>
        <end position="22"/>
    </location>
</feature>
<reference evidence="2 3" key="1">
    <citation type="submission" date="2024-04" db="EMBL/GenBank/DDBJ databases">
        <authorList>
            <person name="Cremers G."/>
        </authorList>
    </citation>
    <scope>NUCLEOTIDE SEQUENCE [LARGE SCALE GENOMIC DNA]</scope>
    <source>
        <strain evidence="2">MeCH1-AG</strain>
    </source>
</reference>
<gene>
    <name evidence="2" type="ORF">MECH1_V1_2692</name>
</gene>
<dbReference type="EMBL" id="OZ026884">
    <property type="protein sequence ID" value="CAL1241468.1"/>
    <property type="molecule type" value="Genomic_DNA"/>
</dbReference>
<dbReference type="RefSeq" id="WP_348757984.1">
    <property type="nucleotide sequence ID" value="NZ_OZ026884.1"/>
</dbReference>
<evidence type="ECO:0008006" key="4">
    <source>
        <dbReference type="Google" id="ProtNLM"/>
    </source>
</evidence>
<protein>
    <recommendedName>
        <fullName evidence="4">TIGR02611 family protein</fullName>
    </recommendedName>
</protein>
<evidence type="ECO:0000313" key="3">
    <source>
        <dbReference type="Proteomes" id="UP001497493"/>
    </source>
</evidence>
<name>A0ABP1CB26_9GAMM</name>
<accession>A0ABP1CB26</accession>